<dbReference type="EMBL" id="LR797341">
    <property type="protein sequence ID" value="CAB4203825.1"/>
    <property type="molecule type" value="Genomic_DNA"/>
</dbReference>
<reference evidence="1" key="1">
    <citation type="submission" date="2020-05" db="EMBL/GenBank/DDBJ databases">
        <authorList>
            <person name="Chiriac C."/>
            <person name="Salcher M."/>
            <person name="Ghai R."/>
            <person name="Kavagutti S V."/>
        </authorList>
    </citation>
    <scope>NUCLEOTIDE SEQUENCE</scope>
</reference>
<gene>
    <name evidence="1" type="ORF">UFOVP1384_4</name>
</gene>
<evidence type="ECO:0000313" key="1">
    <source>
        <dbReference type="EMBL" id="CAB4203825.1"/>
    </source>
</evidence>
<sequence>MVADFETIPLQSVWDLKVIHFLNDLLYLKLKQEKENKANGN</sequence>
<name>A0A6J5S5Q0_9CAUD</name>
<organism evidence="1">
    <name type="scientific">uncultured Caudovirales phage</name>
    <dbReference type="NCBI Taxonomy" id="2100421"/>
    <lineage>
        <taxon>Viruses</taxon>
        <taxon>Duplodnaviria</taxon>
        <taxon>Heunggongvirae</taxon>
        <taxon>Uroviricota</taxon>
        <taxon>Caudoviricetes</taxon>
        <taxon>Peduoviridae</taxon>
        <taxon>Maltschvirus</taxon>
        <taxon>Maltschvirus maltsch</taxon>
    </lineage>
</organism>
<accession>A0A6J5S5Q0</accession>
<protein>
    <submittedName>
        <fullName evidence="1">Uncharacterized protein</fullName>
    </submittedName>
</protein>
<proteinExistence type="predicted"/>